<dbReference type="GO" id="GO:0030983">
    <property type="term" value="F:mismatched DNA binding"/>
    <property type="evidence" value="ECO:0007669"/>
    <property type="project" value="InterPro"/>
</dbReference>
<dbReference type="NCBIfam" id="TIGR01069">
    <property type="entry name" value="mutS2"/>
    <property type="match status" value="1"/>
</dbReference>
<evidence type="ECO:0000256" key="7">
    <source>
        <dbReference type="ARBA" id="ARBA00023125"/>
    </source>
</evidence>
<dbReference type="GO" id="GO:0006298">
    <property type="term" value="P:mismatch repair"/>
    <property type="evidence" value="ECO:0007669"/>
    <property type="project" value="InterPro"/>
</dbReference>
<dbReference type="InterPro" id="IPR000432">
    <property type="entry name" value="DNA_mismatch_repair_MutS_C"/>
</dbReference>
<dbReference type="Gene3D" id="3.40.50.300">
    <property type="entry name" value="P-loop containing nucleotide triphosphate hydrolases"/>
    <property type="match status" value="1"/>
</dbReference>
<evidence type="ECO:0000256" key="3">
    <source>
        <dbReference type="ARBA" id="ARBA00022741"/>
    </source>
</evidence>
<keyword evidence="5" id="KW-0067">ATP-binding</keyword>
<dbReference type="SUPFAM" id="SSF52540">
    <property type="entry name" value="P-loop containing nucleoside triphosphate hydrolases"/>
    <property type="match status" value="1"/>
</dbReference>
<dbReference type="Proteomes" id="UP000824229">
    <property type="component" value="Unassembled WGS sequence"/>
</dbReference>
<dbReference type="SUPFAM" id="SSF48334">
    <property type="entry name" value="DNA repair protein MutS, domain III"/>
    <property type="match status" value="1"/>
</dbReference>
<dbReference type="GO" id="GO:0016887">
    <property type="term" value="F:ATP hydrolysis activity"/>
    <property type="evidence" value="ECO:0007669"/>
    <property type="project" value="InterPro"/>
</dbReference>
<sequence>MNRAKEILEFGKVLEELSNYAVSETAKVQLLQLDMLLNEKQLEIKMNETTEARKLLDSLGMPPLSSMKGLERMIKEVEIGTMLEPEDLVQIASFIKATRQMKRYLARGEYLDLELALYGRGFYDIEELEEEIERSIRNNQVDNEATPTLRGLRRSIELKKENMKSRLEKIIQSKKNYLADSYILNRNGHYVIAVKREYKHQVEGQCFDTSRSGGTLFIEPVAIGKLQEELALLEIEESNEVRRILYTLTNEVEAYLGEIRGNMEMMLALDLAFAKGKLSASMKGNTVKMTTDRRIVIKQGRHPLLPPDKCIPLDFEIGQDTKGIIITGPNTGGKTVALKTIGLLSMMAQCGLHVPVAEGSQFAMHNQILCDIGDGQSIEENLSTFSAHIKSITEILERVTGESLVLLDELGSGTDPKEGMGIAIAILEALRQKAGLFVATTHYPEVKDYALATPNLQNACMQFDKETLRPLYTLRIGEAGDSCALYIAEKLGFPKSLILLAQSYITKDNLNQESKVNVSKQAYKERTRQEELETPIKMRQNDSKVSQLIKQKVKDETKKVDKFKVGDSVLVFPNKEKGIVFAKANELGEIGVQIKGRKKWVKSKRLKLLVPASELYPPDYDFSILFDSVANRKARKKMSKGHRPEVSATYQSETEMIYC</sequence>
<dbReference type="EMBL" id="JAHLFQ010000151">
    <property type="protein sequence ID" value="MBU3804443.1"/>
    <property type="molecule type" value="Genomic_DNA"/>
</dbReference>
<dbReference type="GO" id="GO:0045910">
    <property type="term" value="P:negative regulation of DNA recombination"/>
    <property type="evidence" value="ECO:0007669"/>
    <property type="project" value="InterPro"/>
</dbReference>
<organism evidence="9 10">
    <name type="scientific">Candidatus Cellulosilyticum pullistercoris</name>
    <dbReference type="NCBI Taxonomy" id="2838521"/>
    <lineage>
        <taxon>Bacteria</taxon>
        <taxon>Bacillati</taxon>
        <taxon>Bacillota</taxon>
        <taxon>Clostridia</taxon>
        <taxon>Lachnospirales</taxon>
        <taxon>Cellulosilyticaceae</taxon>
        <taxon>Cellulosilyticum</taxon>
    </lineage>
</organism>
<evidence type="ECO:0000313" key="10">
    <source>
        <dbReference type="Proteomes" id="UP000824229"/>
    </source>
</evidence>
<keyword evidence="6" id="KW-0694">RNA-binding</keyword>
<evidence type="ECO:0000256" key="2">
    <source>
        <dbReference type="ARBA" id="ARBA00022730"/>
    </source>
</evidence>
<evidence type="ECO:0000256" key="1">
    <source>
        <dbReference type="ARBA" id="ARBA00022722"/>
    </source>
</evidence>
<evidence type="ECO:0000259" key="8">
    <source>
        <dbReference type="PROSITE" id="PS00486"/>
    </source>
</evidence>
<dbReference type="GO" id="GO:0140664">
    <property type="term" value="F:ATP-dependent DNA damage sensor activity"/>
    <property type="evidence" value="ECO:0007669"/>
    <property type="project" value="InterPro"/>
</dbReference>
<accession>A0A9E2KC94</accession>
<dbReference type="SMART" id="SM00533">
    <property type="entry name" value="MUTSd"/>
    <property type="match status" value="1"/>
</dbReference>
<evidence type="ECO:0000256" key="5">
    <source>
        <dbReference type="ARBA" id="ARBA00022840"/>
    </source>
</evidence>
<dbReference type="InterPro" id="IPR027417">
    <property type="entry name" value="P-loop_NTPase"/>
</dbReference>
<reference evidence="9" key="2">
    <citation type="submission" date="2021-04" db="EMBL/GenBank/DDBJ databases">
        <authorList>
            <person name="Gilroy R."/>
        </authorList>
    </citation>
    <scope>NUCLEOTIDE SEQUENCE</scope>
    <source>
        <strain evidence="9">B5-657</strain>
    </source>
</reference>
<dbReference type="PROSITE" id="PS00486">
    <property type="entry name" value="DNA_MISMATCH_REPAIR_2"/>
    <property type="match status" value="1"/>
</dbReference>
<evidence type="ECO:0000256" key="6">
    <source>
        <dbReference type="ARBA" id="ARBA00022884"/>
    </source>
</evidence>
<dbReference type="InterPro" id="IPR005747">
    <property type="entry name" value="MutS2"/>
</dbReference>
<keyword evidence="4" id="KW-0378">Hydrolase</keyword>
<dbReference type="InterPro" id="IPR036187">
    <property type="entry name" value="DNA_mismatch_repair_MutS_sf"/>
</dbReference>
<dbReference type="Pfam" id="PF00488">
    <property type="entry name" value="MutS_V"/>
    <property type="match status" value="1"/>
</dbReference>
<dbReference type="AlphaFoldDB" id="A0A9E2KC94"/>
<reference evidence="9" key="1">
    <citation type="journal article" date="2021" name="PeerJ">
        <title>Extensive microbial diversity within the chicken gut microbiome revealed by metagenomics and culture.</title>
        <authorList>
            <person name="Gilroy R."/>
            <person name="Ravi A."/>
            <person name="Getino M."/>
            <person name="Pursley I."/>
            <person name="Horton D.L."/>
            <person name="Alikhan N.F."/>
            <person name="Baker D."/>
            <person name="Gharbi K."/>
            <person name="Hall N."/>
            <person name="Watson M."/>
            <person name="Adriaenssens E.M."/>
            <person name="Foster-Nyarko E."/>
            <person name="Jarju S."/>
            <person name="Secka A."/>
            <person name="Antonio M."/>
            <person name="Oren A."/>
            <person name="Chaudhuri R.R."/>
            <person name="La Ragione R."/>
            <person name="Hildebrand F."/>
            <person name="Pallen M.J."/>
        </authorList>
    </citation>
    <scope>NUCLEOTIDE SEQUENCE</scope>
    <source>
        <strain evidence="9">B5-657</strain>
    </source>
</reference>
<dbReference type="PANTHER" id="PTHR48466">
    <property type="entry name" value="OS10G0509000 PROTEIN-RELATED"/>
    <property type="match status" value="1"/>
</dbReference>
<name>A0A9E2KC94_9FIRM</name>
<evidence type="ECO:0000313" key="9">
    <source>
        <dbReference type="EMBL" id="MBU3804443.1"/>
    </source>
</evidence>
<gene>
    <name evidence="9" type="ORF">H9872_06775</name>
</gene>
<keyword evidence="1" id="KW-0540">Nuclease</keyword>
<dbReference type="PIRSF" id="PIRSF005814">
    <property type="entry name" value="MutS_YshD"/>
    <property type="match status" value="1"/>
</dbReference>
<dbReference type="GO" id="GO:0004519">
    <property type="term" value="F:endonuclease activity"/>
    <property type="evidence" value="ECO:0007669"/>
    <property type="project" value="UniProtKB-KW"/>
</dbReference>
<comment type="caution">
    <text evidence="9">The sequence shown here is derived from an EMBL/GenBank/DDBJ whole genome shotgun (WGS) entry which is preliminary data.</text>
</comment>
<protein>
    <submittedName>
        <fullName evidence="9">DNA mismatch repair protein MutS</fullName>
    </submittedName>
</protein>
<feature type="domain" description="DNA mismatch repair proteins mutS family" evidence="8">
    <location>
        <begin position="403"/>
        <end position="419"/>
    </location>
</feature>
<dbReference type="FunFam" id="3.40.50.300:FF:000830">
    <property type="entry name" value="Endonuclease MutS2"/>
    <property type="match status" value="1"/>
</dbReference>
<keyword evidence="3" id="KW-0547">Nucleotide-binding</keyword>
<dbReference type="GO" id="GO:0005524">
    <property type="term" value="F:ATP binding"/>
    <property type="evidence" value="ECO:0007669"/>
    <property type="project" value="UniProtKB-KW"/>
</dbReference>
<dbReference type="SMART" id="SM00534">
    <property type="entry name" value="MUTSac"/>
    <property type="match status" value="1"/>
</dbReference>
<keyword evidence="2" id="KW-0699">rRNA-binding</keyword>
<proteinExistence type="predicted"/>
<dbReference type="InterPro" id="IPR045076">
    <property type="entry name" value="MutS"/>
</dbReference>
<dbReference type="PANTHER" id="PTHR48466:SF2">
    <property type="entry name" value="OS10G0509000 PROTEIN"/>
    <property type="match status" value="1"/>
</dbReference>
<keyword evidence="7" id="KW-0238">DNA-binding</keyword>
<evidence type="ECO:0000256" key="4">
    <source>
        <dbReference type="ARBA" id="ARBA00022801"/>
    </source>
</evidence>
<dbReference type="InterPro" id="IPR007696">
    <property type="entry name" value="DNA_mismatch_repair_MutS_core"/>
</dbReference>
<dbReference type="GO" id="GO:0019843">
    <property type="term" value="F:rRNA binding"/>
    <property type="evidence" value="ECO:0007669"/>
    <property type="project" value="UniProtKB-KW"/>
</dbReference>